<evidence type="ECO:0008006" key="3">
    <source>
        <dbReference type="Google" id="ProtNLM"/>
    </source>
</evidence>
<evidence type="ECO:0000313" key="2">
    <source>
        <dbReference type="Proteomes" id="UP000007797"/>
    </source>
</evidence>
<name>F4Q743_CACFS</name>
<protein>
    <recommendedName>
        <fullName evidence="3">Ankyrin repeat-containing protein</fullName>
    </recommendedName>
</protein>
<dbReference type="AlphaFoldDB" id="F4Q743"/>
<organism evidence="1 2">
    <name type="scientific">Cavenderia fasciculata</name>
    <name type="common">Slime mold</name>
    <name type="synonym">Dictyostelium fasciculatum</name>
    <dbReference type="NCBI Taxonomy" id="261658"/>
    <lineage>
        <taxon>Eukaryota</taxon>
        <taxon>Amoebozoa</taxon>
        <taxon>Evosea</taxon>
        <taxon>Eumycetozoa</taxon>
        <taxon>Dictyostelia</taxon>
        <taxon>Acytosteliales</taxon>
        <taxon>Cavenderiaceae</taxon>
        <taxon>Cavenderia</taxon>
    </lineage>
</organism>
<gene>
    <name evidence="1" type="ORF">DFA_09255</name>
</gene>
<dbReference type="EMBL" id="GL883024">
    <property type="protein sequence ID" value="EGG16225.1"/>
    <property type="molecule type" value="Genomic_DNA"/>
</dbReference>
<sequence>MNNQLFKQVLFNRYLYVTIIEYIKYINRIENALKIQQDVCGYAEKHDLVLRYSESTRKIDHFYQLINMDPTFSKDCRFVGSTIVHKYNWRRNTYMPEKPMLSKLRHPTFATRTYQTAQCVKWLLKNRYGNLLLDKLVKKLPLDFSKVIWPKYATQECLKDFSDAMLNLLIRRAVDYYKENSFTSYSGVVSAIIIFGNKRLIKAALGSAWAPEHMPRKPSNQSLAVNGDVELFKQEENLHKKEQQQLHLNTPPTITEIAMVALKNGNTDLFRYIYTTFKKELVEENYTNTDTSDHWTASLLLCKDLELMKKVWQEESINTVHIKGKPPKRISFPITYRHSYIIAVLSSILMAKDKSSKRSLQNIRHIVPTHKHQLETLRVLFEVHYKKTYKVCEASVQRDLIDNYLVNVDWKADYKETTYTLSDLSLVCAILDICKEELEQLHSHYIAKTLGRVLSLTSDEWICRYLSTLYPPNVLLEGACQSPFPSHILYFYSRLPDIPPKPVEAIPNTIETYNTARSLGIIQTHNLLSIAKHAIKANNLEFIRLVATDNSEFLQQDTIPSLVVYSLETGNINTVKCVLEMFVRSDHLVAFNSVYQSRVYYNPTTVYFIVDNYQHLQGRFEWHSGHTDNLLHYALYFGKMDVLQHLLTKKYSRYRFYFDHCFNVHSTRLLEKREMSTQLEQLYNQQQELIQFACRYLTNDHLGNTTDSRLGRALGSIGDIKLVDMLEAYTSRITPGLPNFHKTLLQTAFANGHLHVIKNMDFKHHVSKIYILDNIKLAIENNHKPIIDYCIKEKKCDIKVINLEITKFKNSLRK</sequence>
<dbReference type="SUPFAM" id="SSF140860">
    <property type="entry name" value="Pseudo ankyrin repeat-like"/>
    <property type="match status" value="1"/>
</dbReference>
<keyword evidence="2" id="KW-1185">Reference proteome</keyword>
<dbReference type="RefSeq" id="XP_004354609.1">
    <property type="nucleotide sequence ID" value="XM_004354557.1"/>
</dbReference>
<accession>F4Q743</accession>
<proteinExistence type="predicted"/>
<evidence type="ECO:0000313" key="1">
    <source>
        <dbReference type="EMBL" id="EGG16225.1"/>
    </source>
</evidence>
<dbReference type="KEGG" id="dfa:DFA_09255"/>
<reference evidence="2" key="1">
    <citation type="journal article" date="2011" name="Genome Res.">
        <title>Phylogeny-wide analysis of social amoeba genomes highlights ancient origins for complex intercellular communication.</title>
        <authorList>
            <person name="Heidel A.J."/>
            <person name="Lawal H.M."/>
            <person name="Felder M."/>
            <person name="Schilde C."/>
            <person name="Helps N.R."/>
            <person name="Tunggal B."/>
            <person name="Rivero F."/>
            <person name="John U."/>
            <person name="Schleicher M."/>
            <person name="Eichinger L."/>
            <person name="Platzer M."/>
            <person name="Noegel A.A."/>
            <person name="Schaap P."/>
            <person name="Gloeckner G."/>
        </authorList>
    </citation>
    <scope>NUCLEOTIDE SEQUENCE [LARGE SCALE GENOMIC DNA]</scope>
    <source>
        <strain evidence="2">SH3</strain>
    </source>
</reference>
<dbReference type="GeneID" id="14868371"/>
<dbReference type="Proteomes" id="UP000007797">
    <property type="component" value="Unassembled WGS sequence"/>
</dbReference>